<organism evidence="2 3">
    <name type="scientific">Abeliophyllum distichum</name>
    <dbReference type="NCBI Taxonomy" id="126358"/>
    <lineage>
        <taxon>Eukaryota</taxon>
        <taxon>Viridiplantae</taxon>
        <taxon>Streptophyta</taxon>
        <taxon>Embryophyta</taxon>
        <taxon>Tracheophyta</taxon>
        <taxon>Spermatophyta</taxon>
        <taxon>Magnoliopsida</taxon>
        <taxon>eudicotyledons</taxon>
        <taxon>Gunneridae</taxon>
        <taxon>Pentapetalae</taxon>
        <taxon>asterids</taxon>
        <taxon>lamiids</taxon>
        <taxon>Lamiales</taxon>
        <taxon>Oleaceae</taxon>
        <taxon>Forsythieae</taxon>
        <taxon>Abeliophyllum</taxon>
    </lineage>
</organism>
<dbReference type="EMBL" id="JBFOLK010000002">
    <property type="protein sequence ID" value="KAL2534813.1"/>
    <property type="molecule type" value="Genomic_DNA"/>
</dbReference>
<keyword evidence="3" id="KW-1185">Reference proteome</keyword>
<feature type="region of interest" description="Disordered" evidence="1">
    <location>
        <begin position="29"/>
        <end position="61"/>
    </location>
</feature>
<proteinExistence type="predicted"/>
<accession>A0ABD1VDZ5</accession>
<evidence type="ECO:0000256" key="1">
    <source>
        <dbReference type="SAM" id="MobiDB-lite"/>
    </source>
</evidence>
<dbReference type="AlphaFoldDB" id="A0ABD1VDZ5"/>
<gene>
    <name evidence="2" type="ORF">Adt_08164</name>
</gene>
<sequence length="160" mass="18231">MSKKGFDDDVVSLDKMPFSAEMHDEHVPSFGPFSTSRMECSGGHSGKKRKNGSLVDNEKKKVNSRAIVSESVEKLASVEDALAAHLKSRSSPPSFEQCMQELTELGVLDGDENYECWAFSFFREGKNWVAFIECRSNYVKITWIRFEYTNWLCNNPHSFD</sequence>
<name>A0ABD1VDZ5_9LAMI</name>
<evidence type="ECO:0000313" key="2">
    <source>
        <dbReference type="EMBL" id="KAL2534813.1"/>
    </source>
</evidence>
<comment type="caution">
    <text evidence="2">The sequence shown here is derived from an EMBL/GenBank/DDBJ whole genome shotgun (WGS) entry which is preliminary data.</text>
</comment>
<evidence type="ECO:0000313" key="3">
    <source>
        <dbReference type="Proteomes" id="UP001604336"/>
    </source>
</evidence>
<protein>
    <submittedName>
        <fullName evidence="2">Uncharacterized protein</fullName>
    </submittedName>
</protein>
<dbReference type="Proteomes" id="UP001604336">
    <property type="component" value="Unassembled WGS sequence"/>
</dbReference>
<reference evidence="3" key="1">
    <citation type="submission" date="2024-07" db="EMBL/GenBank/DDBJ databases">
        <title>Two chromosome-level genome assemblies of Korean endemic species Abeliophyllum distichum and Forsythia ovata (Oleaceae).</title>
        <authorList>
            <person name="Jang H."/>
        </authorList>
    </citation>
    <scope>NUCLEOTIDE SEQUENCE [LARGE SCALE GENOMIC DNA]</scope>
</reference>